<organism evidence="16 17">
    <name type="scientific">Phytophthora aleatoria</name>
    <dbReference type="NCBI Taxonomy" id="2496075"/>
    <lineage>
        <taxon>Eukaryota</taxon>
        <taxon>Sar</taxon>
        <taxon>Stramenopiles</taxon>
        <taxon>Oomycota</taxon>
        <taxon>Peronosporomycetes</taxon>
        <taxon>Peronosporales</taxon>
        <taxon>Peronosporaceae</taxon>
        <taxon>Phytophthora</taxon>
    </lineage>
</organism>
<dbReference type="GO" id="GO:0005739">
    <property type="term" value="C:mitochondrion"/>
    <property type="evidence" value="ECO:0007669"/>
    <property type="project" value="UniProtKB-SubCell"/>
</dbReference>
<feature type="compositionally biased region" description="Basic and acidic residues" evidence="14">
    <location>
        <begin position="784"/>
        <end position="793"/>
    </location>
</feature>
<feature type="region of interest" description="Disordered" evidence="14">
    <location>
        <begin position="784"/>
        <end position="815"/>
    </location>
</feature>
<keyword evidence="5" id="KW-0813">Transport</keyword>
<keyword evidence="17" id="KW-1185">Reference proteome</keyword>
<dbReference type="EMBL" id="JAENGY010001077">
    <property type="protein sequence ID" value="KAG6952842.1"/>
    <property type="molecule type" value="Genomic_DNA"/>
</dbReference>
<accession>A0A8J5I9T9</accession>
<evidence type="ECO:0000256" key="3">
    <source>
        <dbReference type="ARBA" id="ARBA00006420"/>
    </source>
</evidence>
<evidence type="ECO:0000256" key="13">
    <source>
        <dbReference type="ARBA" id="ARBA00023136"/>
    </source>
</evidence>
<evidence type="ECO:0000256" key="12">
    <source>
        <dbReference type="ARBA" id="ARBA00023128"/>
    </source>
</evidence>
<feature type="domain" description="SMP-LTD" evidence="15">
    <location>
        <begin position="46"/>
        <end position="248"/>
    </location>
</feature>
<evidence type="ECO:0000256" key="7">
    <source>
        <dbReference type="ARBA" id="ARBA00022946"/>
    </source>
</evidence>
<evidence type="ECO:0000256" key="8">
    <source>
        <dbReference type="ARBA" id="ARBA00023004"/>
    </source>
</evidence>
<evidence type="ECO:0000256" key="1">
    <source>
        <dbReference type="ARBA" id="ARBA00004173"/>
    </source>
</evidence>
<feature type="compositionally biased region" description="Polar residues" evidence="14">
    <location>
        <begin position="557"/>
        <end position="569"/>
    </location>
</feature>
<evidence type="ECO:0000256" key="9">
    <source>
        <dbReference type="ARBA" id="ARBA00023014"/>
    </source>
</evidence>
<comment type="caution">
    <text evidence="16">The sequence shown here is derived from an EMBL/GenBank/DDBJ whole genome shotgun (WGS) entry which is preliminary data.</text>
</comment>
<proteinExistence type="inferred from homology"/>
<dbReference type="InterPro" id="IPR001075">
    <property type="entry name" value="NIF_FeS_clus_asmbl_NifU_C"/>
</dbReference>
<evidence type="ECO:0000256" key="10">
    <source>
        <dbReference type="ARBA" id="ARBA00023055"/>
    </source>
</evidence>
<keyword evidence="8" id="KW-0408">Iron</keyword>
<evidence type="ECO:0000256" key="5">
    <source>
        <dbReference type="ARBA" id="ARBA00022448"/>
    </source>
</evidence>
<keyword evidence="6" id="KW-0479">Metal-binding</keyword>
<dbReference type="Pfam" id="PF08712">
    <property type="entry name" value="Nfu_N"/>
    <property type="match status" value="1"/>
</dbReference>
<dbReference type="InterPro" id="IPR014824">
    <property type="entry name" value="Nfu/NifU_N"/>
</dbReference>
<dbReference type="GO" id="GO:0051536">
    <property type="term" value="F:iron-sulfur cluster binding"/>
    <property type="evidence" value="ECO:0007669"/>
    <property type="project" value="UniProtKB-KW"/>
</dbReference>
<dbReference type="SMART" id="SM00932">
    <property type="entry name" value="Nfu_N"/>
    <property type="match status" value="1"/>
</dbReference>
<sequence>MEGFMVVHQKKKQRQRFLMSKSTHFVVANTTKQALEIYNNESRTELVYLLSLADAVLSFESDNANIVMEKCFCVENSVLGSVNPALDAQKPAFMSSLSLIRLNLGNQTPHIASVKYISADTLTDEVTLDVEVRILTDKKTFAADLKIVSHLGAAVCLSLRELLLVGTLRITLNPMAEFWPCFGGLSLCFTERPLFDFSLTAAKINIANVPFVSECRQLLRALARRSAASSSTARFVHAHPIAGRVPVALQPRASSPFLARSGALRSMFIQTESTPNPLSVKFLPGRTVLDDRFTTGVDFTPSSEEVRRSPLAKKLFQIEGVTRVFFGKDFISVTKTEDEDWDALNAEIFATIMDFFASDEQVMSDEPIITDTTILPEDDEVVAMIKELLEQRIRPSVQDDGGDIFYKGFDEKSGIVSVQLAGSCAGCPSSSVTLKHGVENMLKHYIPEVRGIEEWVDEELNAVNEKEFRLDDLDELLHSSDNVRATPNRKRHHSLNNDNNFTATNFGTPSSPSRHDYPPPPASYPGALRRPELPAFSEKNSSSGGFQLVPSASSSFESRYTQASSNQAQAIDRHHPDGQDNNYQEEHDFDSEFSGQDASSGDDHEYKSSGHFLTSQDSQDAALITVFSFLILIVPQAVNVLHAKNFSLSDDSSNNRDSGHAAAMADADTELKMSFNELEADIRDHDKPADVGKGDSMSLAPPPTFVPPPLNSLFHPPANIVTGSNRNLHHLTSPAGGGASITPVFPFPSHLPTPTHSASSGVILPAKSTSGDDKDVDSPILQLKEEKLERDDLVLQATPASSAGPDPSVPMDDENMNSFLDSVALELDDIME</sequence>
<keyword evidence="11" id="KW-0446">Lipid-binding</keyword>
<evidence type="ECO:0000256" key="11">
    <source>
        <dbReference type="ARBA" id="ARBA00023121"/>
    </source>
</evidence>
<dbReference type="InterPro" id="IPR031468">
    <property type="entry name" value="SMP_LBD"/>
</dbReference>
<evidence type="ECO:0000313" key="17">
    <source>
        <dbReference type="Proteomes" id="UP000709295"/>
    </source>
</evidence>
<evidence type="ECO:0000256" key="6">
    <source>
        <dbReference type="ARBA" id="ARBA00022723"/>
    </source>
</evidence>
<comment type="subcellular location">
    <subcellularLocation>
        <location evidence="2">Membrane</location>
    </subcellularLocation>
    <subcellularLocation>
        <location evidence="1">Mitochondrion</location>
    </subcellularLocation>
</comment>
<keyword evidence="9" id="KW-0411">Iron-sulfur</keyword>
<dbReference type="GO" id="GO:0016226">
    <property type="term" value="P:iron-sulfur cluster assembly"/>
    <property type="evidence" value="ECO:0007669"/>
    <property type="project" value="InterPro"/>
</dbReference>
<evidence type="ECO:0000259" key="15">
    <source>
        <dbReference type="PROSITE" id="PS51847"/>
    </source>
</evidence>
<comment type="similarity">
    <text evidence="3">Belongs to the NifU family.</text>
</comment>
<reference evidence="16" key="1">
    <citation type="submission" date="2021-01" db="EMBL/GenBank/DDBJ databases">
        <title>Phytophthora aleatoria, a newly-described species from Pinus radiata is distinct from Phytophthora cactorum isolates based on comparative genomics.</title>
        <authorList>
            <person name="Mcdougal R."/>
            <person name="Panda P."/>
            <person name="Williams N."/>
            <person name="Studholme D.J."/>
        </authorList>
    </citation>
    <scope>NUCLEOTIDE SEQUENCE</scope>
    <source>
        <strain evidence="16">NZFS 4037</strain>
    </source>
</reference>
<dbReference type="GO" id="GO:0008289">
    <property type="term" value="F:lipid binding"/>
    <property type="evidence" value="ECO:0007669"/>
    <property type="project" value="UniProtKB-KW"/>
</dbReference>
<gene>
    <name evidence="16" type="ORF">JG688_00013094</name>
</gene>
<dbReference type="PROSITE" id="PS51847">
    <property type="entry name" value="SMP"/>
    <property type="match status" value="1"/>
</dbReference>
<feature type="compositionally biased region" description="Polar residues" evidence="14">
    <location>
        <begin position="496"/>
        <end position="512"/>
    </location>
</feature>
<dbReference type="Pfam" id="PF01106">
    <property type="entry name" value="NifU"/>
    <property type="match status" value="1"/>
</dbReference>
<dbReference type="GO" id="GO:0005506">
    <property type="term" value="F:iron ion binding"/>
    <property type="evidence" value="ECO:0007669"/>
    <property type="project" value="InterPro"/>
</dbReference>
<keyword evidence="10" id="KW-0445">Lipid transport</keyword>
<name>A0A8J5I9T9_9STRA</name>
<protein>
    <recommendedName>
        <fullName evidence="4">NFU1 iron-sulfur cluster scaffold homolog, mitochondrial</fullName>
    </recommendedName>
</protein>
<evidence type="ECO:0000256" key="14">
    <source>
        <dbReference type="SAM" id="MobiDB-lite"/>
    </source>
</evidence>
<feature type="region of interest" description="Disordered" evidence="14">
    <location>
        <begin position="557"/>
        <end position="611"/>
    </location>
</feature>
<dbReference type="GO" id="GO:0016020">
    <property type="term" value="C:membrane"/>
    <property type="evidence" value="ECO:0007669"/>
    <property type="project" value="UniProtKB-SubCell"/>
</dbReference>
<keyword evidence="7" id="KW-0809">Transit peptide</keyword>
<dbReference type="FunFam" id="3.30.1370.70:FF:000002">
    <property type="entry name" value="NFU1 iron-sulfur cluster scaffold homolog, mitochondrial"/>
    <property type="match status" value="1"/>
</dbReference>
<dbReference type="PANTHER" id="PTHR11178">
    <property type="entry name" value="IRON-SULFUR CLUSTER SCAFFOLD PROTEIN NFU-RELATED"/>
    <property type="match status" value="1"/>
</dbReference>
<dbReference type="FunFam" id="3.30.300.130:FF:000001">
    <property type="entry name" value="NFU1 iron-sulfur cluster scaffold"/>
    <property type="match status" value="1"/>
</dbReference>
<dbReference type="PANTHER" id="PTHR11178:SF1">
    <property type="entry name" value="NFU1 IRON-SULFUR CLUSTER SCAFFOLD HOMOLOG, MITOCHONDRIAL"/>
    <property type="match status" value="1"/>
</dbReference>
<dbReference type="AlphaFoldDB" id="A0A8J5I9T9"/>
<dbReference type="Proteomes" id="UP000709295">
    <property type="component" value="Unassembled WGS sequence"/>
</dbReference>
<keyword evidence="12" id="KW-0496">Mitochondrion</keyword>
<feature type="region of interest" description="Disordered" evidence="14">
    <location>
        <begin position="481"/>
        <end position="529"/>
    </location>
</feature>
<keyword evidence="13" id="KW-0472">Membrane</keyword>
<evidence type="ECO:0000313" key="16">
    <source>
        <dbReference type="EMBL" id="KAG6952842.1"/>
    </source>
</evidence>
<evidence type="ECO:0000256" key="4">
    <source>
        <dbReference type="ARBA" id="ARBA00018782"/>
    </source>
</evidence>
<dbReference type="GO" id="GO:0006869">
    <property type="term" value="P:lipid transport"/>
    <property type="evidence" value="ECO:0007669"/>
    <property type="project" value="UniProtKB-KW"/>
</dbReference>
<evidence type="ECO:0000256" key="2">
    <source>
        <dbReference type="ARBA" id="ARBA00004370"/>
    </source>
</evidence>